<protein>
    <submittedName>
        <fullName evidence="2">Tyrosine decarboxylase</fullName>
    </submittedName>
</protein>
<dbReference type="Proteomes" id="UP000886998">
    <property type="component" value="Unassembled WGS sequence"/>
</dbReference>
<organism evidence="2 3">
    <name type="scientific">Trichonephila inaurata madagascariensis</name>
    <dbReference type="NCBI Taxonomy" id="2747483"/>
    <lineage>
        <taxon>Eukaryota</taxon>
        <taxon>Metazoa</taxon>
        <taxon>Ecdysozoa</taxon>
        <taxon>Arthropoda</taxon>
        <taxon>Chelicerata</taxon>
        <taxon>Arachnida</taxon>
        <taxon>Araneae</taxon>
        <taxon>Araneomorphae</taxon>
        <taxon>Entelegynae</taxon>
        <taxon>Araneoidea</taxon>
        <taxon>Nephilidae</taxon>
        <taxon>Trichonephila</taxon>
        <taxon>Trichonephila inaurata</taxon>
    </lineage>
</organism>
<dbReference type="OrthoDB" id="6737898at2759"/>
<evidence type="ECO:0000313" key="2">
    <source>
        <dbReference type="EMBL" id="GFS37203.1"/>
    </source>
</evidence>
<accession>A0A8X6I9S5</accession>
<dbReference type="EMBL" id="BMAV01024935">
    <property type="protein sequence ID" value="GFS37203.1"/>
    <property type="molecule type" value="Genomic_DNA"/>
</dbReference>
<gene>
    <name evidence="2" type="primary">tdc-1_0</name>
    <name evidence="2" type="ORF">TNIN_163261</name>
</gene>
<feature type="non-terminal residue" evidence="2">
    <location>
        <position position="1"/>
    </location>
</feature>
<reference evidence="2" key="1">
    <citation type="submission" date="2020-08" db="EMBL/GenBank/DDBJ databases">
        <title>Multicomponent nature underlies the extraordinary mechanical properties of spider dragline silk.</title>
        <authorList>
            <person name="Kono N."/>
            <person name="Nakamura H."/>
            <person name="Mori M."/>
            <person name="Yoshida Y."/>
            <person name="Ohtoshi R."/>
            <person name="Malay A.D."/>
            <person name="Moran D.A.P."/>
            <person name="Tomita M."/>
            <person name="Numata K."/>
            <person name="Arakawa K."/>
        </authorList>
    </citation>
    <scope>NUCLEOTIDE SEQUENCE</scope>
</reference>
<sequence length="88" mass="10239">EERGRRRGGRRRGRGKEIKEHVEESVDEVFLLERKRKHSLKYKRSFFVRMVSDPKLYNPKIVSALSSTSSRRHTSDPVDSETGVITPV</sequence>
<proteinExistence type="predicted"/>
<evidence type="ECO:0000313" key="3">
    <source>
        <dbReference type="Proteomes" id="UP000886998"/>
    </source>
</evidence>
<keyword evidence="3" id="KW-1185">Reference proteome</keyword>
<evidence type="ECO:0000256" key="1">
    <source>
        <dbReference type="SAM" id="MobiDB-lite"/>
    </source>
</evidence>
<name>A0A8X6I9S5_9ARAC</name>
<dbReference type="AlphaFoldDB" id="A0A8X6I9S5"/>
<feature type="region of interest" description="Disordered" evidence="1">
    <location>
        <begin position="65"/>
        <end position="88"/>
    </location>
</feature>
<comment type="caution">
    <text evidence="2">The sequence shown here is derived from an EMBL/GenBank/DDBJ whole genome shotgun (WGS) entry which is preliminary data.</text>
</comment>